<evidence type="ECO:0000256" key="1">
    <source>
        <dbReference type="ARBA" id="ARBA00022801"/>
    </source>
</evidence>
<organism evidence="7 8">
    <name type="scientific">Microthyrium microscopicum</name>
    <dbReference type="NCBI Taxonomy" id="703497"/>
    <lineage>
        <taxon>Eukaryota</taxon>
        <taxon>Fungi</taxon>
        <taxon>Dikarya</taxon>
        <taxon>Ascomycota</taxon>
        <taxon>Pezizomycotina</taxon>
        <taxon>Dothideomycetes</taxon>
        <taxon>Dothideomycetes incertae sedis</taxon>
        <taxon>Microthyriales</taxon>
        <taxon>Microthyriaceae</taxon>
        <taxon>Microthyrium</taxon>
    </lineage>
</organism>
<sequence>MSDDEADPELLALLRAHLGLGPRDPTAPPETRVLQSAEYIVDNAVDVALDMIGTRNAATLIYEQMQAKLYSFKKWSEHEMHPKASGPRDVKTLEFVFTVDLLNFCFWPEGEEGFVVEYKGGRWSGYWSLCAALWRALDEGTPITCPDYWHSEDFTFEVLENVFRSATKEPLPLLQERFDFLKQASEVLCKEYDLSLVNLIEDANHSAAGLVNLLADKFACFRDETRFERKTVRLLKRAQIFVADIWAAFEGEGFGRFEDIDKITMFADYRVPQMLHALGALTYSPPLEDAIKRKQEIAPGHSWEVQIRGCSIWCVESIRKLIIRQNPEASVNAILIDYFLYDTVKEIEKNATEEQFPHHRTRSVWY</sequence>
<dbReference type="PANTHER" id="PTHR21314">
    <property type="entry name" value="QUEUOSINE 5'-PHOSPHATE N-GLYCOSYLASE_HYDROLASE-RELATED"/>
    <property type="match status" value="1"/>
</dbReference>
<proteinExistence type="inferred from homology"/>
<accession>A0A6A6U7H4</accession>
<dbReference type="EMBL" id="MU004237">
    <property type="protein sequence ID" value="KAF2667596.1"/>
    <property type="molecule type" value="Genomic_DNA"/>
</dbReference>
<evidence type="ECO:0000256" key="6">
    <source>
        <dbReference type="RuleBase" id="RU365002"/>
    </source>
</evidence>
<gene>
    <name evidence="7" type="ORF">BT63DRAFT_456898</name>
</gene>
<dbReference type="GO" id="GO:0006400">
    <property type="term" value="P:tRNA modification"/>
    <property type="evidence" value="ECO:0007669"/>
    <property type="project" value="TreeGrafter"/>
</dbReference>
<dbReference type="AlphaFoldDB" id="A0A6A6U7H4"/>
<dbReference type="Proteomes" id="UP000799302">
    <property type="component" value="Unassembled WGS sequence"/>
</dbReference>
<comment type="function">
    <text evidence="6">Catalyzes the hydrolysis of queuosine 5'-phosphate, releasing the nucleobase queuine (q). Is required for salvage of queuine from exogenous queuosine (Q) that is imported and then converted to queuosine 5'-phosphate intracellularly.</text>
</comment>
<dbReference type="OrthoDB" id="416777at2759"/>
<name>A0A6A6U7H4_9PEZI</name>
<dbReference type="GO" id="GO:0016787">
    <property type="term" value="F:hydrolase activity"/>
    <property type="evidence" value="ECO:0007669"/>
    <property type="project" value="UniProtKB-KW"/>
</dbReference>
<comment type="catalytic activity">
    <reaction evidence="5 6">
        <text>queuosine 5'-phosphate + H2O = queuine + D-ribose 5-phosphate</text>
        <dbReference type="Rhea" id="RHEA:75387"/>
        <dbReference type="ChEBI" id="CHEBI:15377"/>
        <dbReference type="ChEBI" id="CHEBI:17433"/>
        <dbReference type="ChEBI" id="CHEBI:78346"/>
        <dbReference type="ChEBI" id="CHEBI:194371"/>
    </reaction>
    <physiologicalReaction direction="left-to-right" evidence="5 6">
        <dbReference type="Rhea" id="RHEA:75388"/>
    </physiologicalReaction>
</comment>
<evidence type="ECO:0000313" key="7">
    <source>
        <dbReference type="EMBL" id="KAF2667596.1"/>
    </source>
</evidence>
<dbReference type="EC" id="3.2.2.-" evidence="6"/>
<dbReference type="InterPro" id="IPR019438">
    <property type="entry name" value="Q_salvage"/>
</dbReference>
<evidence type="ECO:0000256" key="2">
    <source>
        <dbReference type="ARBA" id="ARBA00035119"/>
    </source>
</evidence>
<dbReference type="PANTHER" id="PTHR21314:SF0">
    <property type="entry name" value="QUEUOSINE 5'-PHOSPHATE N-GLYCOSYLASE_HYDROLASE"/>
    <property type="match status" value="1"/>
</dbReference>
<protein>
    <recommendedName>
        <fullName evidence="3 6">Queuosine 5'-phosphate N-glycosylase/hydrolase</fullName>
        <ecNumber evidence="6">3.2.2.-</ecNumber>
    </recommendedName>
    <alternativeName>
        <fullName evidence="4 6">Queuosine-nucleotide N-glycosylase/hydrolase</fullName>
    </alternativeName>
</protein>
<keyword evidence="1 6" id="KW-0378">Hydrolase</keyword>
<reference evidence="7" key="1">
    <citation type="journal article" date="2020" name="Stud. Mycol.">
        <title>101 Dothideomycetes genomes: a test case for predicting lifestyles and emergence of pathogens.</title>
        <authorList>
            <person name="Haridas S."/>
            <person name="Albert R."/>
            <person name="Binder M."/>
            <person name="Bloem J."/>
            <person name="Labutti K."/>
            <person name="Salamov A."/>
            <person name="Andreopoulos B."/>
            <person name="Baker S."/>
            <person name="Barry K."/>
            <person name="Bills G."/>
            <person name="Bluhm B."/>
            <person name="Cannon C."/>
            <person name="Castanera R."/>
            <person name="Culley D."/>
            <person name="Daum C."/>
            <person name="Ezra D."/>
            <person name="Gonzalez J."/>
            <person name="Henrissat B."/>
            <person name="Kuo A."/>
            <person name="Liang C."/>
            <person name="Lipzen A."/>
            <person name="Lutzoni F."/>
            <person name="Magnuson J."/>
            <person name="Mondo S."/>
            <person name="Nolan M."/>
            <person name="Ohm R."/>
            <person name="Pangilinan J."/>
            <person name="Park H.-J."/>
            <person name="Ramirez L."/>
            <person name="Alfaro M."/>
            <person name="Sun H."/>
            <person name="Tritt A."/>
            <person name="Yoshinaga Y."/>
            <person name="Zwiers L.-H."/>
            <person name="Turgeon B."/>
            <person name="Goodwin S."/>
            <person name="Spatafora J."/>
            <person name="Crous P."/>
            <person name="Grigoriev I."/>
        </authorList>
    </citation>
    <scope>NUCLEOTIDE SEQUENCE</scope>
    <source>
        <strain evidence="7">CBS 115976</strain>
    </source>
</reference>
<evidence type="ECO:0000256" key="5">
    <source>
        <dbReference type="ARBA" id="ARBA00048204"/>
    </source>
</evidence>
<evidence type="ECO:0000256" key="3">
    <source>
        <dbReference type="ARBA" id="ARBA00035306"/>
    </source>
</evidence>
<dbReference type="Pfam" id="PF10343">
    <property type="entry name" value="Q_salvage"/>
    <property type="match status" value="1"/>
</dbReference>
<evidence type="ECO:0000256" key="4">
    <source>
        <dbReference type="ARBA" id="ARBA00035393"/>
    </source>
</evidence>
<evidence type="ECO:0000313" key="8">
    <source>
        <dbReference type="Proteomes" id="UP000799302"/>
    </source>
</evidence>
<keyword evidence="8" id="KW-1185">Reference proteome</keyword>
<comment type="similarity">
    <text evidence="2 6">Belongs to the QNG1 protein family.</text>
</comment>